<name>A0A0P1G4W2_9RHOB</name>
<organism evidence="2 3">
    <name type="scientific">Tritonibacter multivorans</name>
    <dbReference type="NCBI Taxonomy" id="928856"/>
    <lineage>
        <taxon>Bacteria</taxon>
        <taxon>Pseudomonadati</taxon>
        <taxon>Pseudomonadota</taxon>
        <taxon>Alphaproteobacteria</taxon>
        <taxon>Rhodobacterales</taxon>
        <taxon>Paracoccaceae</taxon>
        <taxon>Tritonibacter</taxon>
    </lineage>
</organism>
<keyword evidence="3" id="KW-1185">Reference proteome</keyword>
<reference evidence="2 3" key="1">
    <citation type="submission" date="2015-09" db="EMBL/GenBank/DDBJ databases">
        <authorList>
            <consortium name="Swine Surveillance"/>
        </authorList>
    </citation>
    <scope>NUCLEOTIDE SEQUENCE [LARGE SCALE GENOMIC DNA]</scope>
    <source>
        <strain evidence="2 3">CECT 7557</strain>
    </source>
</reference>
<evidence type="ECO:0000313" key="3">
    <source>
        <dbReference type="Proteomes" id="UP000052022"/>
    </source>
</evidence>
<gene>
    <name evidence="2" type="ORF">TRM7557_01026</name>
</gene>
<feature type="compositionally biased region" description="Polar residues" evidence="1">
    <location>
        <begin position="1"/>
        <end position="13"/>
    </location>
</feature>
<evidence type="ECO:0000313" key="2">
    <source>
        <dbReference type="EMBL" id="CUH76722.1"/>
    </source>
</evidence>
<evidence type="ECO:0000256" key="1">
    <source>
        <dbReference type="SAM" id="MobiDB-lite"/>
    </source>
</evidence>
<protein>
    <submittedName>
        <fullName evidence="2">Uncharacterized protein</fullName>
    </submittedName>
</protein>
<sequence length="52" mass="5673">MSAEHQTAENQTAHYMVSVKAAWDKAPEGPKKATTPKTTKRHIPSESKQAAP</sequence>
<feature type="compositionally biased region" description="Basic and acidic residues" evidence="1">
    <location>
        <begin position="22"/>
        <end position="31"/>
    </location>
</feature>
<accession>A0A0P1G4W2</accession>
<dbReference type="AlphaFoldDB" id="A0A0P1G4W2"/>
<dbReference type="Proteomes" id="UP000052022">
    <property type="component" value="Unassembled WGS sequence"/>
</dbReference>
<proteinExistence type="predicted"/>
<feature type="region of interest" description="Disordered" evidence="1">
    <location>
        <begin position="1"/>
        <end position="52"/>
    </location>
</feature>
<dbReference type="EMBL" id="CYSD01000015">
    <property type="protein sequence ID" value="CUH76722.1"/>
    <property type="molecule type" value="Genomic_DNA"/>
</dbReference>